<feature type="compositionally biased region" description="Basic and acidic residues" evidence="2">
    <location>
        <begin position="496"/>
        <end position="523"/>
    </location>
</feature>
<gene>
    <name evidence="3" type="ORF">RFI_11868</name>
</gene>
<feature type="compositionally biased region" description="Polar residues" evidence="2">
    <location>
        <begin position="212"/>
        <end position="228"/>
    </location>
</feature>
<feature type="compositionally biased region" description="Basic and acidic residues" evidence="2">
    <location>
        <begin position="298"/>
        <end position="316"/>
    </location>
</feature>
<feature type="region of interest" description="Disordered" evidence="2">
    <location>
        <begin position="465"/>
        <end position="533"/>
    </location>
</feature>
<organism evidence="3 4">
    <name type="scientific">Reticulomyxa filosa</name>
    <dbReference type="NCBI Taxonomy" id="46433"/>
    <lineage>
        <taxon>Eukaryota</taxon>
        <taxon>Sar</taxon>
        <taxon>Rhizaria</taxon>
        <taxon>Retaria</taxon>
        <taxon>Foraminifera</taxon>
        <taxon>Monothalamids</taxon>
        <taxon>Reticulomyxidae</taxon>
        <taxon>Reticulomyxa</taxon>
    </lineage>
</organism>
<dbReference type="Proteomes" id="UP000023152">
    <property type="component" value="Unassembled WGS sequence"/>
</dbReference>
<feature type="coiled-coil region" evidence="1">
    <location>
        <begin position="547"/>
        <end position="581"/>
    </location>
</feature>
<reference evidence="3 4" key="1">
    <citation type="journal article" date="2013" name="Curr. Biol.">
        <title>The Genome of the Foraminiferan Reticulomyxa filosa.</title>
        <authorList>
            <person name="Glockner G."/>
            <person name="Hulsmann N."/>
            <person name="Schleicher M."/>
            <person name="Noegel A.A."/>
            <person name="Eichinger L."/>
            <person name="Gallinger C."/>
            <person name="Pawlowski J."/>
            <person name="Sierra R."/>
            <person name="Euteneuer U."/>
            <person name="Pillet L."/>
            <person name="Moustafa A."/>
            <person name="Platzer M."/>
            <person name="Groth M."/>
            <person name="Szafranski K."/>
            <person name="Schliwa M."/>
        </authorList>
    </citation>
    <scope>NUCLEOTIDE SEQUENCE [LARGE SCALE GENOMIC DNA]</scope>
</reference>
<evidence type="ECO:0000256" key="2">
    <source>
        <dbReference type="SAM" id="MobiDB-lite"/>
    </source>
</evidence>
<dbReference type="EMBL" id="ASPP01008661">
    <property type="protein sequence ID" value="ETO25267.1"/>
    <property type="molecule type" value="Genomic_DNA"/>
</dbReference>
<evidence type="ECO:0000313" key="4">
    <source>
        <dbReference type="Proteomes" id="UP000023152"/>
    </source>
</evidence>
<feature type="compositionally biased region" description="Acidic residues" evidence="2">
    <location>
        <begin position="268"/>
        <end position="281"/>
    </location>
</feature>
<name>X6NIT9_RETFI</name>
<sequence>LSKSDPTDHQKKMHRLWDSNMPMLTHAQDVEVLPDEDGVEHTEILKVIRKELSSIIENLTEIKLRRLQNIKEYWDKNVHDSNKLADVEKEFTETEEELAQWRRDRSLHEEQEQKIERRKSLVASGIATPLDFAVDEELEQTFEEYDPKEDFTIVKGRFVDLNRLYWLEDQIVSQRFEHYYQGINTAMRERARTIETFEHQMVQMKNLFSNRPSQELTQLSGGDFSSQESEGEIIQMDDKDPTKENKHGSDNPVPQSKSHAHNPPVSREEEDEIVFIDDDDKNDNNDNDNNNNNNSNNDNDKAKGPQEQRDNKKEADVNEENDNERENIVNEDDIALGDDIQSDEQKKLQTKMKLELRRFTETHQKEVDTFIYQIQRKDKQIQTQKEHINNLEQQVHQLKQYVHASQSDLDNFKSKMSVRMSNADISQELRQLNTANMETSGHNRDSTNTDHYSNIQTSFQQVGLLDSQNEQESPIKETDFQPVSGGYMSLQNSAEKNGRRDTEVDSMRSEENDNDNNDDRDNNENDNDDGDEKGTLEQQIHATMAPIDVKNTIIEKLQRNVQELEHKLEDLTRSKLELINNTCLQMEKLRDQITAVNQYAMTQQKSDYFNPKLKHNNQTKENISLFFFLEIKKSIRFGDDKKETASPSSWFSFSRSKFSSPALKYEAQDVAKSKIKLPIAWHHQSPR</sequence>
<feature type="compositionally biased region" description="Low complexity" evidence="2">
    <location>
        <begin position="287"/>
        <end position="297"/>
    </location>
</feature>
<comment type="caution">
    <text evidence="3">The sequence shown here is derived from an EMBL/GenBank/DDBJ whole genome shotgun (WGS) entry which is preliminary data.</text>
</comment>
<evidence type="ECO:0000313" key="3">
    <source>
        <dbReference type="EMBL" id="ETO25267.1"/>
    </source>
</evidence>
<accession>X6NIT9</accession>
<feature type="region of interest" description="Disordered" evidence="2">
    <location>
        <begin position="212"/>
        <end position="341"/>
    </location>
</feature>
<feature type="coiled-coil region" evidence="1">
    <location>
        <begin position="84"/>
        <end position="118"/>
    </location>
</feature>
<keyword evidence="1" id="KW-0175">Coiled coil</keyword>
<dbReference type="AlphaFoldDB" id="X6NIT9"/>
<proteinExistence type="predicted"/>
<feature type="non-terminal residue" evidence="3">
    <location>
        <position position="1"/>
    </location>
</feature>
<evidence type="ECO:0000256" key="1">
    <source>
        <dbReference type="SAM" id="Coils"/>
    </source>
</evidence>
<protein>
    <submittedName>
        <fullName evidence="3">Myb domain-containing protein</fullName>
    </submittedName>
</protein>
<feature type="compositionally biased region" description="Basic and acidic residues" evidence="2">
    <location>
        <begin position="236"/>
        <end position="249"/>
    </location>
</feature>
<keyword evidence="4" id="KW-1185">Reference proteome</keyword>
<feature type="compositionally biased region" description="Acidic residues" evidence="2">
    <location>
        <begin position="317"/>
        <end position="341"/>
    </location>
</feature>
<feature type="coiled-coil region" evidence="1">
    <location>
        <begin position="374"/>
        <end position="408"/>
    </location>
</feature>